<evidence type="ECO:0000256" key="3">
    <source>
        <dbReference type="ARBA" id="ARBA00022692"/>
    </source>
</evidence>
<evidence type="ECO:0000256" key="6">
    <source>
        <dbReference type="SAM" id="Phobius"/>
    </source>
</evidence>
<evidence type="ECO:0000256" key="2">
    <source>
        <dbReference type="ARBA" id="ARBA00022448"/>
    </source>
</evidence>
<evidence type="ECO:0000256" key="1">
    <source>
        <dbReference type="ARBA" id="ARBA00004141"/>
    </source>
</evidence>
<feature type="transmembrane region" description="Helical" evidence="6">
    <location>
        <begin position="38"/>
        <end position="56"/>
    </location>
</feature>
<dbReference type="Proteomes" id="UP000196877">
    <property type="component" value="Chromosome"/>
</dbReference>
<keyword evidence="5 6" id="KW-0472">Membrane</keyword>
<dbReference type="InterPro" id="IPR001991">
    <property type="entry name" value="Na-dicarboxylate_symporter"/>
</dbReference>
<organism evidence="7 8">
    <name type="scientific">Bacillus sonorensis</name>
    <dbReference type="NCBI Taxonomy" id="119858"/>
    <lineage>
        <taxon>Bacteria</taxon>
        <taxon>Bacillati</taxon>
        <taxon>Bacillota</taxon>
        <taxon>Bacilli</taxon>
        <taxon>Bacillales</taxon>
        <taxon>Bacillaceae</taxon>
        <taxon>Bacillus</taxon>
    </lineage>
</organism>
<feature type="transmembrane region" description="Helical" evidence="6">
    <location>
        <begin position="121"/>
        <end position="141"/>
    </location>
</feature>
<comment type="subcellular location">
    <subcellularLocation>
        <location evidence="1">Membrane</location>
        <topology evidence="1">Multi-pass membrane protein</topology>
    </subcellularLocation>
</comment>
<dbReference type="RefSeq" id="WP_006636087.1">
    <property type="nucleotide sequence ID" value="NZ_CABJEH010000012.1"/>
</dbReference>
<evidence type="ECO:0000256" key="4">
    <source>
        <dbReference type="ARBA" id="ARBA00022989"/>
    </source>
</evidence>
<feature type="transmembrane region" description="Helical" evidence="6">
    <location>
        <begin position="5"/>
        <end position="26"/>
    </location>
</feature>
<dbReference type="InterPro" id="IPR036458">
    <property type="entry name" value="Na:dicarbo_symporter_sf"/>
</dbReference>
<evidence type="ECO:0000256" key="5">
    <source>
        <dbReference type="ARBA" id="ARBA00023136"/>
    </source>
</evidence>
<proteinExistence type="predicted"/>
<dbReference type="SUPFAM" id="SSF118215">
    <property type="entry name" value="Proton glutamate symport protein"/>
    <property type="match status" value="1"/>
</dbReference>
<protein>
    <recommendedName>
        <fullName evidence="9">Sodium:dicarboxylate symporter</fullName>
    </recommendedName>
</protein>
<keyword evidence="4 6" id="KW-1133">Transmembrane helix</keyword>
<reference evidence="7 8" key="1">
    <citation type="submission" date="2017-06" db="EMBL/GenBank/DDBJ databases">
        <title>Genome sequence of Bacillus sonorensis strain SRCM101395.</title>
        <authorList>
            <person name="Cho S.H."/>
        </authorList>
    </citation>
    <scope>NUCLEOTIDE SEQUENCE [LARGE SCALE GENOMIC DNA]</scope>
    <source>
        <strain evidence="7 8">SRCM101395</strain>
    </source>
</reference>
<evidence type="ECO:0000313" key="8">
    <source>
        <dbReference type="Proteomes" id="UP000196877"/>
    </source>
</evidence>
<keyword evidence="3 6" id="KW-0812">Transmembrane</keyword>
<feature type="transmembrane region" description="Helical" evidence="6">
    <location>
        <begin position="63"/>
        <end position="85"/>
    </location>
</feature>
<dbReference type="EMBL" id="CP021920">
    <property type="protein sequence ID" value="ASB87812.1"/>
    <property type="molecule type" value="Genomic_DNA"/>
</dbReference>
<dbReference type="GeneID" id="92854736"/>
<gene>
    <name evidence="7" type="ORF">S101395_01302</name>
</gene>
<name>A0ABM6LFR1_9BACI</name>
<keyword evidence="2" id="KW-0813">Transport</keyword>
<accession>A0ABM6LFR1</accession>
<evidence type="ECO:0000313" key="7">
    <source>
        <dbReference type="EMBL" id="ASB87812.1"/>
    </source>
</evidence>
<dbReference type="Pfam" id="PF00375">
    <property type="entry name" value="SDF"/>
    <property type="match status" value="1"/>
</dbReference>
<keyword evidence="8" id="KW-1185">Reference proteome</keyword>
<evidence type="ECO:0008006" key="9">
    <source>
        <dbReference type="Google" id="ProtNLM"/>
    </source>
</evidence>
<sequence length="219" mass="23966">MEFGLLPRIITAIVLGVIIGSFAPLWFVKTAATFNDMFGNFIQFVIPFIIPGIGQIGRGAGKILGITAGIAYASTIIAGLLAYLAGSNLLPAIISGQQLQEFKNPEEVLQSGFFTIEMTPFMSIMSALIFAFIMGIGITYLPGKTLKNAFNEFQTIVISGTGQPGNGHECHRGRRSHDAHSQTDFKKWGWKRRGCTCIIIQKSQGRPIRPWLFCLVRGI</sequence>